<proteinExistence type="predicted"/>
<dbReference type="AlphaFoldDB" id="A0A2N7IEG9"/>
<dbReference type="RefSeq" id="WP_102578793.1">
    <property type="nucleotide sequence ID" value="NZ_MCYL01000024.1"/>
</dbReference>
<reference evidence="2" key="1">
    <citation type="submission" date="2016-07" db="EMBL/GenBank/DDBJ databases">
        <title>Nontailed viruses are major unrecognized killers of bacteria in the ocean.</title>
        <authorList>
            <person name="Kauffman K."/>
            <person name="Hussain F."/>
            <person name="Yang J."/>
            <person name="Arevalo P."/>
            <person name="Brown J."/>
            <person name="Cutler M."/>
            <person name="Kelly L."/>
            <person name="Polz M.F."/>
        </authorList>
    </citation>
    <scope>NUCLEOTIDE SEQUENCE [LARGE SCALE GENOMIC DNA]</scope>
    <source>
        <strain evidence="2">10N.261.51.B8</strain>
    </source>
</reference>
<dbReference type="Proteomes" id="UP000235746">
    <property type="component" value="Unassembled WGS sequence"/>
</dbReference>
<evidence type="ECO:0000313" key="1">
    <source>
        <dbReference type="EMBL" id="PML55386.1"/>
    </source>
</evidence>
<evidence type="ECO:0000313" key="2">
    <source>
        <dbReference type="Proteomes" id="UP000235746"/>
    </source>
</evidence>
<dbReference type="EMBL" id="MCYL01000024">
    <property type="protein sequence ID" value="PML55386.1"/>
    <property type="molecule type" value="Genomic_DNA"/>
</dbReference>
<accession>A0A2N7IEG9</accession>
<name>A0A2N7IEG9_9VIBR</name>
<sequence>MNEYFFIKENQPIPMYEIPEDFEEGAYSTRFTFPSSPIPLLAKYKPRSEYEIVDILLEPELCLSKKLFDTVGVESIYGGNWIPIKLIDKGEHDFMMLQLANEIDILDHTNSQFKFFEDDSISGMSKVVIDPKKLESTPLHKRLVFRDVSWGFHVFYHKTFVDVISGVAPKGVEFVPVEDFNESWAG</sequence>
<organism evidence="1 2">
    <name type="scientific">Vibrio lentus</name>
    <dbReference type="NCBI Taxonomy" id="136468"/>
    <lineage>
        <taxon>Bacteria</taxon>
        <taxon>Pseudomonadati</taxon>
        <taxon>Pseudomonadota</taxon>
        <taxon>Gammaproteobacteria</taxon>
        <taxon>Vibrionales</taxon>
        <taxon>Vibrionaceae</taxon>
        <taxon>Vibrio</taxon>
    </lineage>
</organism>
<protein>
    <submittedName>
        <fullName evidence="1">Uncharacterized protein</fullName>
    </submittedName>
</protein>
<comment type="caution">
    <text evidence="1">The sequence shown here is derived from an EMBL/GenBank/DDBJ whole genome shotgun (WGS) entry which is preliminary data.</text>
</comment>
<gene>
    <name evidence="1" type="ORF">BCT74_08695</name>
</gene>